<dbReference type="EMBL" id="VWRN01000014">
    <property type="protein sequence ID" value="KAA6130943.1"/>
    <property type="molecule type" value="Genomic_DNA"/>
</dbReference>
<accession>A0A5M8B5Z1</accession>
<evidence type="ECO:0000256" key="1">
    <source>
        <dbReference type="SAM" id="SignalP"/>
    </source>
</evidence>
<reference evidence="2 3" key="1">
    <citation type="submission" date="2019-09" db="EMBL/GenBank/DDBJ databases">
        <title>Isolation of a novel species in the genus Cupriavidus from patients with sepsis using whole genome sequencing.</title>
        <authorList>
            <person name="Kweon O.J."/>
            <person name="Lee M.-K."/>
        </authorList>
    </citation>
    <scope>NUCLEOTIDE SEQUENCE [LARGE SCALE GENOMIC DNA]</scope>
    <source>
        <strain evidence="2 3">MKL-01</strain>
    </source>
</reference>
<keyword evidence="1" id="KW-0732">Signal</keyword>
<evidence type="ECO:0000313" key="3">
    <source>
        <dbReference type="Proteomes" id="UP000324324"/>
    </source>
</evidence>
<evidence type="ECO:0000313" key="2">
    <source>
        <dbReference type="EMBL" id="KAA6130943.1"/>
    </source>
</evidence>
<sequence>MKRRDVLKGLIGGAALSAGLAPLARAAAPAAPAAPTTKAAAARTPIEVYKSPLCGCCDGWVAHLREHGFAVKVHDVEDTGVHRTRLGMPERFGSCHTGVVEGYAIEGHVPAEQIRKLLAARPKAVGLAVPGMPIGSPGMEQGPRVDPYSVLLVRADGGASVFARYPARPAAQH</sequence>
<dbReference type="InterPro" id="IPR007332">
    <property type="entry name" value="DUF411"/>
</dbReference>
<dbReference type="AlphaFoldDB" id="A0A5M8B5Z1"/>
<dbReference type="RefSeq" id="WP_150082171.1">
    <property type="nucleotide sequence ID" value="NZ_VWRN01000014.1"/>
</dbReference>
<organism evidence="2 3">
    <name type="scientific">Cupriavidus cauae</name>
    <dbReference type="NCBI Taxonomy" id="2608999"/>
    <lineage>
        <taxon>Bacteria</taxon>
        <taxon>Pseudomonadati</taxon>
        <taxon>Pseudomonadota</taxon>
        <taxon>Betaproteobacteria</taxon>
        <taxon>Burkholderiales</taxon>
        <taxon>Burkholderiaceae</taxon>
        <taxon>Cupriavidus</taxon>
    </lineage>
</organism>
<dbReference type="Pfam" id="PF04214">
    <property type="entry name" value="DUF411"/>
    <property type="match status" value="1"/>
</dbReference>
<feature type="signal peptide" evidence="1">
    <location>
        <begin position="1"/>
        <end position="26"/>
    </location>
</feature>
<dbReference type="Proteomes" id="UP000324324">
    <property type="component" value="Unassembled WGS sequence"/>
</dbReference>
<proteinExistence type="predicted"/>
<protein>
    <submittedName>
        <fullName evidence="2">DUF411 domain-containing protein</fullName>
    </submittedName>
</protein>
<keyword evidence="3" id="KW-1185">Reference proteome</keyword>
<gene>
    <name evidence="2" type="ORF">F1599_02855</name>
</gene>
<name>A0A5M8B5Z1_9BURK</name>
<comment type="caution">
    <text evidence="2">The sequence shown here is derived from an EMBL/GenBank/DDBJ whole genome shotgun (WGS) entry which is preliminary data.</text>
</comment>
<feature type="chain" id="PRO_5024361642" evidence="1">
    <location>
        <begin position="27"/>
        <end position="173"/>
    </location>
</feature>